<dbReference type="OrthoDB" id="9823788at2"/>
<dbReference type="Proteomes" id="UP000278983">
    <property type="component" value="Unassembled WGS sequence"/>
</dbReference>
<sequence>MRKTIFAVLSLVFMTSCIGALKKKINETLGTDSVANTDVKDDSKDEVAVTENFEDLPLYVFGLETTSDWYVPLGYEAQSRFTSEEFEALSDEQMSEEFKRQEKVSEAFFNMLKKNKERYVTVLCDNKKIAVSYVSCNFDKGSSNVVVFGNDDRINEKMKYLRFTNSDKHRNKDFWHGMLLTENFLKTHKLYEYKNKCDRYGNRLPGKKFAETARMTVEQKTGKKVKSARLNCEIDGGKYCFYTILFENETNKAFAMQVVTTPDGVAMGEMEEAEIDEYGDAGWAVDMEGEYPSMDIVMAEEHNGTLNLWYLDRAPEHVVCGVFAVKGNKLLMRTYYSYYVSVD</sequence>
<evidence type="ECO:0000256" key="1">
    <source>
        <dbReference type="SAM" id="SignalP"/>
    </source>
</evidence>
<proteinExistence type="predicted"/>
<comment type="caution">
    <text evidence="2">The sequence shown here is derived from an EMBL/GenBank/DDBJ whole genome shotgun (WGS) entry which is preliminary data.</text>
</comment>
<feature type="chain" id="PRO_5019584006" evidence="1">
    <location>
        <begin position="20"/>
        <end position="343"/>
    </location>
</feature>
<dbReference type="PROSITE" id="PS51257">
    <property type="entry name" value="PROKAR_LIPOPROTEIN"/>
    <property type="match status" value="1"/>
</dbReference>
<feature type="signal peptide" evidence="1">
    <location>
        <begin position="1"/>
        <end position="19"/>
    </location>
</feature>
<keyword evidence="3" id="KW-1185">Reference proteome</keyword>
<protein>
    <submittedName>
        <fullName evidence="2">Uncharacterized protein</fullName>
    </submittedName>
</protein>
<dbReference type="RefSeq" id="WP_126678319.1">
    <property type="nucleotide sequence ID" value="NZ_RYYU01000001.1"/>
</dbReference>
<accession>A0A432LK02</accession>
<dbReference type="EMBL" id="RYYU01000001">
    <property type="protein sequence ID" value="RUL59149.1"/>
    <property type="molecule type" value="Genomic_DNA"/>
</dbReference>
<organism evidence="2 3">
    <name type="scientific">Prevotella koreensis</name>
    <dbReference type="NCBI Taxonomy" id="2490854"/>
    <lineage>
        <taxon>Bacteria</taxon>
        <taxon>Pseudomonadati</taxon>
        <taxon>Bacteroidota</taxon>
        <taxon>Bacteroidia</taxon>
        <taxon>Bacteroidales</taxon>
        <taxon>Prevotellaceae</taxon>
        <taxon>Prevotella</taxon>
    </lineage>
</organism>
<evidence type="ECO:0000313" key="2">
    <source>
        <dbReference type="EMBL" id="RUL59149.1"/>
    </source>
</evidence>
<keyword evidence="1" id="KW-0732">Signal</keyword>
<name>A0A432LK02_9BACT</name>
<evidence type="ECO:0000313" key="3">
    <source>
        <dbReference type="Proteomes" id="UP000278983"/>
    </source>
</evidence>
<reference evidence="2 3" key="1">
    <citation type="submission" date="2018-12" db="EMBL/GenBank/DDBJ databases">
        <title>Genome sequencing of Prevotella sp. KCOM 3155 (= JS262).</title>
        <authorList>
            <person name="Kook J.-K."/>
            <person name="Park S.-N."/>
            <person name="Lim Y.K."/>
        </authorList>
    </citation>
    <scope>NUCLEOTIDE SEQUENCE [LARGE SCALE GENOMIC DNA]</scope>
    <source>
        <strain evidence="2 3">KCOM 3155</strain>
    </source>
</reference>
<dbReference type="AlphaFoldDB" id="A0A432LK02"/>
<gene>
    <name evidence="2" type="ORF">EHV08_04815</name>
</gene>